<accession>A0ABM5MZE6</accession>
<keyword evidence="1" id="KW-0472">Membrane</keyword>
<gene>
    <name evidence="2" type="ordered locus">Emtol_1319</name>
</gene>
<feature type="transmembrane region" description="Helical" evidence="1">
    <location>
        <begin position="139"/>
        <end position="161"/>
    </location>
</feature>
<protein>
    <recommendedName>
        <fullName evidence="4">DUF1648 domain-containing protein</fullName>
    </recommendedName>
</protein>
<name>A0ABM5MZE6_EMTOG</name>
<evidence type="ECO:0000313" key="3">
    <source>
        <dbReference type="Proteomes" id="UP000002875"/>
    </source>
</evidence>
<proteinExistence type="predicted"/>
<dbReference type="RefSeq" id="WP_015028168.1">
    <property type="nucleotide sequence ID" value="NC_018748.1"/>
</dbReference>
<reference evidence="2 3" key="1">
    <citation type="submission" date="2011-07" db="EMBL/GenBank/DDBJ databases">
        <title>The complete genome of chromosome of Emticicia oligotrophica DSM 17448.</title>
        <authorList>
            <consortium name="US DOE Joint Genome Institute (JGI-PGF)"/>
            <person name="Lucas S."/>
            <person name="Han J."/>
            <person name="Lapidus A."/>
            <person name="Bruce D."/>
            <person name="Goodwin L."/>
            <person name="Pitluck S."/>
            <person name="Peters L."/>
            <person name="Kyrpides N."/>
            <person name="Mavromatis K."/>
            <person name="Ivanova N."/>
            <person name="Ovchinnikova G."/>
            <person name="Teshima H."/>
            <person name="Detter J.C."/>
            <person name="Tapia R."/>
            <person name="Han C."/>
            <person name="Land M."/>
            <person name="Hauser L."/>
            <person name="Markowitz V."/>
            <person name="Cheng J.-F."/>
            <person name="Hugenholtz P."/>
            <person name="Woyke T."/>
            <person name="Wu D."/>
            <person name="Tindall B."/>
            <person name="Pomrenke H."/>
            <person name="Brambilla E."/>
            <person name="Klenk H.-P."/>
            <person name="Eisen J.A."/>
        </authorList>
    </citation>
    <scope>NUCLEOTIDE SEQUENCE [LARGE SCALE GENOMIC DNA]</scope>
    <source>
        <strain evidence="2 3">DSM 17448</strain>
    </source>
</reference>
<evidence type="ECO:0008006" key="4">
    <source>
        <dbReference type="Google" id="ProtNLM"/>
    </source>
</evidence>
<evidence type="ECO:0000313" key="2">
    <source>
        <dbReference type="EMBL" id="AFK02468.1"/>
    </source>
</evidence>
<keyword evidence="1" id="KW-0812">Transmembrane</keyword>
<sequence>MSILNVFFNFWRKASMPLLVGVLMLCYFTLPESVAVHHTESGNPDGFVDKQDLFYMSFGIIIVFNLLWGVLKTQVLKINFAKLNPMSVWAKSPEQLSGLIEGWFNAFLALTNTFLAFVLLGVRRINSTENQKLDFDYNWVLVVGFVLLIILIFILPIRLLFTNPSEEQA</sequence>
<organism evidence="2 3">
    <name type="scientific">Emticicia oligotrophica (strain DSM 17448 / CIP 109782 / MTCC 6937 / GPTSA100-15)</name>
    <dbReference type="NCBI Taxonomy" id="929562"/>
    <lineage>
        <taxon>Bacteria</taxon>
        <taxon>Pseudomonadati</taxon>
        <taxon>Bacteroidota</taxon>
        <taxon>Cytophagia</taxon>
        <taxon>Cytophagales</taxon>
        <taxon>Leadbetterellaceae</taxon>
        <taxon>Emticicia</taxon>
    </lineage>
</organism>
<evidence type="ECO:0000256" key="1">
    <source>
        <dbReference type="SAM" id="Phobius"/>
    </source>
</evidence>
<keyword evidence="1" id="KW-1133">Transmembrane helix</keyword>
<feature type="transmembrane region" description="Helical" evidence="1">
    <location>
        <begin position="96"/>
        <end position="119"/>
    </location>
</feature>
<dbReference type="Proteomes" id="UP000002875">
    <property type="component" value="Chromosome"/>
</dbReference>
<keyword evidence="3" id="KW-1185">Reference proteome</keyword>
<feature type="transmembrane region" description="Helical" evidence="1">
    <location>
        <begin position="54"/>
        <end position="75"/>
    </location>
</feature>
<dbReference type="EMBL" id="CP002961">
    <property type="protein sequence ID" value="AFK02468.1"/>
    <property type="molecule type" value="Genomic_DNA"/>
</dbReference>